<dbReference type="Pfam" id="PF09844">
    <property type="entry name" value="DUF2071"/>
    <property type="match status" value="1"/>
</dbReference>
<dbReference type="Proteomes" id="UP001371305">
    <property type="component" value="Unassembled WGS sequence"/>
</dbReference>
<evidence type="ECO:0000313" key="2">
    <source>
        <dbReference type="Proteomes" id="UP001371305"/>
    </source>
</evidence>
<name>A0ABU9ASP7_9BACT</name>
<dbReference type="InterPro" id="IPR018644">
    <property type="entry name" value="DUF2071"/>
</dbReference>
<gene>
    <name evidence="1" type="ORF">WKV53_06335</name>
</gene>
<dbReference type="RefSeq" id="WP_341403516.1">
    <property type="nucleotide sequence ID" value="NZ_JBBUKT010000002.1"/>
</dbReference>
<dbReference type="EMBL" id="JBBUKT010000002">
    <property type="protein sequence ID" value="MEK7950102.1"/>
    <property type="molecule type" value="Genomic_DNA"/>
</dbReference>
<accession>A0ABU9ASP7</accession>
<reference evidence="1 2" key="1">
    <citation type="submission" date="2024-04" db="EMBL/GenBank/DDBJ databases">
        <title>Luteolibacter sp. isolated from soil.</title>
        <authorList>
            <person name="An J."/>
        </authorList>
    </citation>
    <scope>NUCLEOTIDE SEQUENCE [LARGE SCALE GENOMIC DNA]</scope>
    <source>
        <strain evidence="1 2">Y139</strain>
    </source>
</reference>
<dbReference type="InterPro" id="IPR023375">
    <property type="entry name" value="ADC_dom_sf"/>
</dbReference>
<evidence type="ECO:0000313" key="1">
    <source>
        <dbReference type="EMBL" id="MEK7950102.1"/>
    </source>
</evidence>
<comment type="caution">
    <text evidence="1">The sequence shown here is derived from an EMBL/GenBank/DDBJ whole genome shotgun (WGS) entry which is preliminary data.</text>
</comment>
<dbReference type="Gene3D" id="2.40.400.10">
    <property type="entry name" value="Acetoacetate decarboxylase-like"/>
    <property type="match status" value="1"/>
</dbReference>
<dbReference type="SUPFAM" id="SSF160104">
    <property type="entry name" value="Acetoacetate decarboxylase-like"/>
    <property type="match status" value="1"/>
</dbReference>
<dbReference type="PANTHER" id="PTHR39186:SF1">
    <property type="entry name" value="DUF2071 DOMAIN-CONTAINING PROTEIN"/>
    <property type="match status" value="1"/>
</dbReference>
<organism evidence="1 2">
    <name type="scientific">Luteolibacter soli</name>
    <dbReference type="NCBI Taxonomy" id="3135280"/>
    <lineage>
        <taxon>Bacteria</taxon>
        <taxon>Pseudomonadati</taxon>
        <taxon>Verrucomicrobiota</taxon>
        <taxon>Verrucomicrobiia</taxon>
        <taxon>Verrucomicrobiales</taxon>
        <taxon>Verrucomicrobiaceae</taxon>
        <taxon>Luteolibacter</taxon>
    </lineage>
</organism>
<keyword evidence="2" id="KW-1185">Reference proteome</keyword>
<dbReference type="PANTHER" id="PTHR39186">
    <property type="entry name" value="DUF2071 FAMILY PROTEIN"/>
    <property type="match status" value="1"/>
</dbReference>
<protein>
    <submittedName>
        <fullName evidence="1">DUF2071 domain-containing protein</fullName>
    </submittedName>
</protein>
<sequence length="252" mass="29253">MNHTQPTTYHRLAARDRPAGLPVMKQRWSRLLFLHWRVDPDLLRPLLPAGLHLDLHEGEAWLGVVPFLMERVRPVLMPAVPGLSWFLELNVRIYCHDDSGQPGVWFLSLDCNQPVAVELARNLFLLPYEHARMRYGGDLNATRYHCLRDGELDEAVYEYGPAGEIREAHPGTLEFFLLERYILFSRGRNDRLYSGKVHHPPYRWGPAKCDQWSTLPVKWDGLPEPHGPPESMLWVDHVDVHIFPLRRLPPTL</sequence>
<proteinExistence type="predicted"/>